<dbReference type="VEuPathDB" id="MicrosporidiaDB:CWI37_0308p0010"/>
<sequence length="334" mass="40057">MGTFILKKDLTAIEKLGIGRFWQNYLVHFCGLNEDKNIFFEMRVMKKKKIIELNEEGCIKEEYKKRFAIRCMFLMNVISTFQDYEYLYYIQELPRGGFFYYYLRSSKKFTKEVSKFYFGEMVLGIQYLHSKGMFFRLLSPDNIMITLDGHIKLRFDFLNSIGMPFSEYEKNIEYIPIDYVRNKEFSIESDYWSLGIILFEMMVGSTPFAAKSYEKVVFKMLNDTINYPSFIDEETKDLLIRLLDKYKFRRIGHNYNDRYLIRTHQFFNGINWISLSQKKIRPPITIKVDPLADKKNGKKVSEMFTTDFKKGQTDGYGPMFRYYGTTIDKKIYKW</sequence>
<dbReference type="STRING" id="1176355.A0A4Q9L7Q2"/>
<feature type="domain" description="Protein kinase" evidence="9">
    <location>
        <begin position="10"/>
        <end position="267"/>
    </location>
</feature>
<evidence type="ECO:0000256" key="8">
    <source>
        <dbReference type="ARBA" id="ARBA00047454"/>
    </source>
</evidence>
<dbReference type="EMBL" id="PITJ01000308">
    <property type="protein sequence ID" value="TBU03356.1"/>
    <property type="molecule type" value="Genomic_DNA"/>
</dbReference>
<comment type="catalytic activity">
    <reaction evidence="7">
        <text>L-threonyl-[protein] + ATP = O-phospho-L-threonyl-[protein] + ADP + H(+)</text>
        <dbReference type="Rhea" id="RHEA:46608"/>
        <dbReference type="Rhea" id="RHEA-COMP:11060"/>
        <dbReference type="Rhea" id="RHEA-COMP:11605"/>
        <dbReference type="ChEBI" id="CHEBI:15378"/>
        <dbReference type="ChEBI" id="CHEBI:30013"/>
        <dbReference type="ChEBI" id="CHEBI:30616"/>
        <dbReference type="ChEBI" id="CHEBI:61977"/>
        <dbReference type="ChEBI" id="CHEBI:456216"/>
        <dbReference type="EC" id="2.7.11.11"/>
    </reaction>
</comment>
<evidence type="ECO:0000259" key="9">
    <source>
        <dbReference type="PROSITE" id="PS50011"/>
    </source>
</evidence>
<dbReference type="Gene3D" id="3.30.200.20">
    <property type="entry name" value="Phosphorylase Kinase, domain 1"/>
    <property type="match status" value="1"/>
</dbReference>
<dbReference type="SMART" id="SM00220">
    <property type="entry name" value="S_TKc"/>
    <property type="match status" value="1"/>
</dbReference>
<dbReference type="SUPFAM" id="SSF56112">
    <property type="entry name" value="Protein kinase-like (PK-like)"/>
    <property type="match status" value="1"/>
</dbReference>
<dbReference type="GO" id="GO:0004691">
    <property type="term" value="F:cAMP-dependent protein kinase activity"/>
    <property type="evidence" value="ECO:0007669"/>
    <property type="project" value="UniProtKB-EC"/>
</dbReference>
<evidence type="ECO:0000256" key="1">
    <source>
        <dbReference type="ARBA" id="ARBA00012444"/>
    </source>
</evidence>
<evidence type="ECO:0000256" key="7">
    <source>
        <dbReference type="ARBA" id="ARBA00047292"/>
    </source>
</evidence>
<keyword evidence="2" id="KW-0723">Serine/threonine-protein kinase</keyword>
<dbReference type="OrthoDB" id="63267at2759"/>
<evidence type="ECO:0000256" key="4">
    <source>
        <dbReference type="ARBA" id="ARBA00022741"/>
    </source>
</evidence>
<accession>A0A4Q9L7Q2</accession>
<dbReference type="AlphaFoldDB" id="A0A4Q9L7Q2"/>
<dbReference type="GO" id="GO:0005524">
    <property type="term" value="F:ATP binding"/>
    <property type="evidence" value="ECO:0007669"/>
    <property type="project" value="UniProtKB-KW"/>
</dbReference>
<keyword evidence="3" id="KW-0808">Transferase</keyword>
<keyword evidence="12" id="KW-1185">Reference proteome</keyword>
<dbReference type="InterPro" id="IPR011009">
    <property type="entry name" value="Kinase-like_dom_sf"/>
</dbReference>
<evidence type="ECO:0000313" key="11">
    <source>
        <dbReference type="EMBL" id="TBU08467.1"/>
    </source>
</evidence>
<dbReference type="Proteomes" id="UP000292282">
    <property type="component" value="Unassembled WGS sequence"/>
</dbReference>
<evidence type="ECO:0000256" key="3">
    <source>
        <dbReference type="ARBA" id="ARBA00022679"/>
    </source>
</evidence>
<dbReference type="InterPro" id="IPR000719">
    <property type="entry name" value="Prot_kinase_dom"/>
</dbReference>
<dbReference type="Pfam" id="PF00069">
    <property type="entry name" value="Pkinase"/>
    <property type="match status" value="1"/>
</dbReference>
<dbReference type="EMBL" id="PITK01002259">
    <property type="protein sequence ID" value="TBU08467.1"/>
    <property type="molecule type" value="Genomic_DNA"/>
</dbReference>
<keyword evidence="4" id="KW-0547">Nucleotide-binding</keyword>
<evidence type="ECO:0000256" key="6">
    <source>
        <dbReference type="ARBA" id="ARBA00022840"/>
    </source>
</evidence>
<dbReference type="Gene3D" id="1.10.510.10">
    <property type="entry name" value="Transferase(Phosphotransferase) domain 1"/>
    <property type="match status" value="1"/>
</dbReference>
<comment type="caution">
    <text evidence="10">The sequence shown here is derived from an EMBL/GenBank/DDBJ whole genome shotgun (WGS) entry which is preliminary data.</text>
</comment>
<gene>
    <name evidence="10" type="ORF">CWI37_0308p0010</name>
    <name evidence="11" type="ORF">CWI38_2259p0020</name>
</gene>
<dbReference type="PROSITE" id="PS50011">
    <property type="entry name" value="PROTEIN_KINASE_DOM"/>
    <property type="match status" value="1"/>
</dbReference>
<dbReference type="VEuPathDB" id="MicrosporidiaDB:CWI38_2259p0020"/>
<evidence type="ECO:0000313" key="13">
    <source>
        <dbReference type="Proteomes" id="UP000292362"/>
    </source>
</evidence>
<dbReference type="PANTHER" id="PTHR24353:SF37">
    <property type="entry name" value="CAMP-DEPENDENT PROTEIN KINASE CATALYTIC SUBUNIT PRKX"/>
    <property type="match status" value="1"/>
</dbReference>
<evidence type="ECO:0000256" key="5">
    <source>
        <dbReference type="ARBA" id="ARBA00022777"/>
    </source>
</evidence>
<comment type="catalytic activity">
    <reaction evidence="8">
        <text>L-seryl-[protein] + ATP = O-phospho-L-seryl-[protein] + ADP + H(+)</text>
        <dbReference type="Rhea" id="RHEA:17989"/>
        <dbReference type="Rhea" id="RHEA-COMP:9863"/>
        <dbReference type="Rhea" id="RHEA-COMP:11604"/>
        <dbReference type="ChEBI" id="CHEBI:15378"/>
        <dbReference type="ChEBI" id="CHEBI:29999"/>
        <dbReference type="ChEBI" id="CHEBI:30616"/>
        <dbReference type="ChEBI" id="CHEBI:83421"/>
        <dbReference type="ChEBI" id="CHEBI:456216"/>
        <dbReference type="EC" id="2.7.11.11"/>
    </reaction>
</comment>
<evidence type="ECO:0000313" key="12">
    <source>
        <dbReference type="Proteomes" id="UP000292282"/>
    </source>
</evidence>
<dbReference type="Proteomes" id="UP000292362">
    <property type="component" value="Unassembled WGS sequence"/>
</dbReference>
<name>A0A4Q9L7Q2_9MICR</name>
<keyword evidence="6" id="KW-0067">ATP-binding</keyword>
<dbReference type="GO" id="GO:0005952">
    <property type="term" value="C:cAMP-dependent protein kinase complex"/>
    <property type="evidence" value="ECO:0007669"/>
    <property type="project" value="TreeGrafter"/>
</dbReference>
<dbReference type="PANTHER" id="PTHR24353">
    <property type="entry name" value="CYCLIC NUCLEOTIDE-DEPENDENT PROTEIN KINASE"/>
    <property type="match status" value="1"/>
</dbReference>
<proteinExistence type="predicted"/>
<reference evidence="12 13" key="1">
    <citation type="submission" date="2017-12" db="EMBL/GenBank/DDBJ databases">
        <authorList>
            <person name="Pombert J.-F."/>
            <person name="Haag K.L."/>
            <person name="Ebert D."/>
        </authorList>
    </citation>
    <scope>NUCLEOTIDE SEQUENCE [LARGE SCALE GENOMIC DNA]</scope>
    <source>
        <strain evidence="10">FI-OER-3-3</strain>
        <strain evidence="11">IL-G-3</strain>
    </source>
</reference>
<protein>
    <recommendedName>
        <fullName evidence="1">cAMP-dependent protein kinase</fullName>
        <ecNumber evidence="1">2.7.11.11</ecNumber>
    </recommendedName>
</protein>
<organism evidence="10 13">
    <name type="scientific">Hamiltosporidium tvaerminnensis</name>
    <dbReference type="NCBI Taxonomy" id="1176355"/>
    <lineage>
        <taxon>Eukaryota</taxon>
        <taxon>Fungi</taxon>
        <taxon>Fungi incertae sedis</taxon>
        <taxon>Microsporidia</taxon>
        <taxon>Dubosqiidae</taxon>
        <taxon>Hamiltosporidium</taxon>
    </lineage>
</organism>
<dbReference type="EC" id="2.7.11.11" evidence="1"/>
<evidence type="ECO:0000313" key="10">
    <source>
        <dbReference type="EMBL" id="TBU03356.1"/>
    </source>
</evidence>
<evidence type="ECO:0000256" key="2">
    <source>
        <dbReference type="ARBA" id="ARBA00022527"/>
    </source>
</evidence>
<keyword evidence="5 10" id="KW-0418">Kinase</keyword>